<dbReference type="Proteomes" id="UP000184290">
    <property type="component" value="Unassembled WGS sequence"/>
</dbReference>
<evidence type="ECO:0000313" key="10">
    <source>
        <dbReference type="Proteomes" id="UP000184290"/>
    </source>
</evidence>
<keyword evidence="10" id="KW-1185">Reference proteome</keyword>
<feature type="transmembrane region" description="Helical" evidence="7">
    <location>
        <begin position="12"/>
        <end position="31"/>
    </location>
</feature>
<evidence type="ECO:0000256" key="4">
    <source>
        <dbReference type="ARBA" id="ARBA00022692"/>
    </source>
</evidence>
<feature type="transmembrane region" description="Helical" evidence="7">
    <location>
        <begin position="80"/>
        <end position="98"/>
    </location>
</feature>
<comment type="caution">
    <text evidence="9">The sequence shown here is derived from an EMBL/GenBank/DDBJ whole genome shotgun (WGS) entry which is preliminary data.</text>
</comment>
<evidence type="ECO:0000256" key="5">
    <source>
        <dbReference type="ARBA" id="ARBA00022989"/>
    </source>
</evidence>
<comment type="similarity">
    <text evidence="2">Belongs to the acyltransferase 3 family.</text>
</comment>
<protein>
    <submittedName>
        <fullName evidence="9">Uncharacterized membrane protein YcfT</fullName>
    </submittedName>
</protein>
<dbReference type="RefSeq" id="WP_060601416.1">
    <property type="nucleotide sequence ID" value="NZ_FQZC01000001.1"/>
</dbReference>
<keyword evidence="6 7" id="KW-0472">Membrane</keyword>
<accession>A0ABY1I5V3</accession>
<dbReference type="Pfam" id="PF01757">
    <property type="entry name" value="Acyl_transf_3"/>
    <property type="match status" value="1"/>
</dbReference>
<feature type="domain" description="Acyltransferase 3" evidence="8">
    <location>
        <begin position="8"/>
        <end position="315"/>
    </location>
</feature>
<sequence>MAHHAERIDWLDVAKGGSILLVVLYHSTMYLRLEDQASYAFVQLNTLMEPVRMPLFFCISGFLAAGMFRRSWGDLFRRRILLFAYLFALWTLIRFYFYRYAIDNTLTPQEGDLHADLLTAWLVPSSGLWFIWALALYAIVAKALRPWAMPALAGATAISVATFAGFLPLTSFAHHNVLAYAPFFLAGAWFGAPAVEWLGQRPLPVLLIGGGLFTALLAALPALDGMAFGIGRTALSAVALATASAVAVYAARLAPVRETLGYFGRNSLPIYVGHTPVVSLLAAGLAAYAIHVPLLRYWGVPFTMVVAIAVAMAIYVTARRVGLDWLYRVPNVVVQHLPRRA</sequence>
<organism evidence="9 10">
    <name type="scientific">Aureimonas altamirensis DSM 21988</name>
    <dbReference type="NCBI Taxonomy" id="1121026"/>
    <lineage>
        <taxon>Bacteria</taxon>
        <taxon>Pseudomonadati</taxon>
        <taxon>Pseudomonadota</taxon>
        <taxon>Alphaproteobacteria</taxon>
        <taxon>Hyphomicrobiales</taxon>
        <taxon>Aurantimonadaceae</taxon>
        <taxon>Aureimonas</taxon>
    </lineage>
</organism>
<comment type="subcellular location">
    <subcellularLocation>
        <location evidence="1">Cell membrane</location>
        <topology evidence="1">Multi-pass membrane protein</topology>
    </subcellularLocation>
</comment>
<evidence type="ECO:0000256" key="3">
    <source>
        <dbReference type="ARBA" id="ARBA00022475"/>
    </source>
</evidence>
<feature type="transmembrane region" description="Helical" evidence="7">
    <location>
        <begin position="179"/>
        <end position="198"/>
    </location>
</feature>
<evidence type="ECO:0000313" key="9">
    <source>
        <dbReference type="EMBL" id="SHI64557.1"/>
    </source>
</evidence>
<evidence type="ECO:0000256" key="1">
    <source>
        <dbReference type="ARBA" id="ARBA00004651"/>
    </source>
</evidence>
<keyword evidence="5 7" id="KW-1133">Transmembrane helix</keyword>
<evidence type="ECO:0000256" key="2">
    <source>
        <dbReference type="ARBA" id="ARBA00007400"/>
    </source>
</evidence>
<dbReference type="PANTHER" id="PTHR40074:SF4">
    <property type="entry name" value="INNER MEMBRANE PROTEIN YCFT"/>
    <property type="match status" value="1"/>
</dbReference>
<gene>
    <name evidence="9" type="ORF">SAMN02745911_0744</name>
</gene>
<feature type="transmembrane region" description="Helical" evidence="7">
    <location>
        <begin position="118"/>
        <end position="140"/>
    </location>
</feature>
<feature type="transmembrane region" description="Helical" evidence="7">
    <location>
        <begin position="205"/>
        <end position="223"/>
    </location>
</feature>
<dbReference type="EMBL" id="FQZC01000001">
    <property type="protein sequence ID" value="SHI64557.1"/>
    <property type="molecule type" value="Genomic_DNA"/>
</dbReference>
<reference evidence="9 10" key="1">
    <citation type="submission" date="2016-11" db="EMBL/GenBank/DDBJ databases">
        <authorList>
            <person name="Varghese N."/>
            <person name="Submissions S."/>
        </authorList>
    </citation>
    <scope>NUCLEOTIDE SEQUENCE [LARGE SCALE GENOMIC DNA]</scope>
    <source>
        <strain evidence="9 10">DSM 21988</strain>
    </source>
</reference>
<proteinExistence type="inferred from homology"/>
<dbReference type="InterPro" id="IPR002656">
    <property type="entry name" value="Acyl_transf_3_dom"/>
</dbReference>
<feature type="transmembrane region" description="Helical" evidence="7">
    <location>
        <begin position="229"/>
        <end position="250"/>
    </location>
</feature>
<keyword evidence="3" id="KW-1003">Cell membrane</keyword>
<feature type="transmembrane region" description="Helical" evidence="7">
    <location>
        <begin position="51"/>
        <end position="68"/>
    </location>
</feature>
<feature type="transmembrane region" description="Helical" evidence="7">
    <location>
        <begin position="297"/>
        <end position="318"/>
    </location>
</feature>
<keyword evidence="4 7" id="KW-0812">Transmembrane</keyword>
<feature type="transmembrane region" description="Helical" evidence="7">
    <location>
        <begin position="147"/>
        <end position="167"/>
    </location>
</feature>
<name>A0ABY1I5V3_9HYPH</name>
<evidence type="ECO:0000256" key="7">
    <source>
        <dbReference type="SAM" id="Phobius"/>
    </source>
</evidence>
<evidence type="ECO:0000256" key="6">
    <source>
        <dbReference type="ARBA" id="ARBA00023136"/>
    </source>
</evidence>
<dbReference type="PANTHER" id="PTHR40074">
    <property type="entry name" value="O-ACETYLTRANSFERASE WECH"/>
    <property type="match status" value="1"/>
</dbReference>
<feature type="transmembrane region" description="Helical" evidence="7">
    <location>
        <begin position="271"/>
        <end position="291"/>
    </location>
</feature>
<evidence type="ECO:0000259" key="8">
    <source>
        <dbReference type="Pfam" id="PF01757"/>
    </source>
</evidence>